<dbReference type="EMBL" id="CM042889">
    <property type="protein sequence ID" value="KAI4318523.1"/>
    <property type="molecule type" value="Genomic_DNA"/>
</dbReference>
<gene>
    <name evidence="1" type="ORF">MLD38_032215</name>
</gene>
<keyword evidence="2" id="KW-1185">Reference proteome</keyword>
<proteinExistence type="predicted"/>
<comment type="caution">
    <text evidence="1">The sequence shown here is derived from an EMBL/GenBank/DDBJ whole genome shotgun (WGS) entry which is preliminary data.</text>
</comment>
<evidence type="ECO:0000313" key="1">
    <source>
        <dbReference type="EMBL" id="KAI4318523.1"/>
    </source>
</evidence>
<dbReference type="Proteomes" id="UP001057402">
    <property type="component" value="Chromosome 10"/>
</dbReference>
<protein>
    <submittedName>
        <fullName evidence="1">Uncharacterized protein</fullName>
    </submittedName>
</protein>
<organism evidence="1 2">
    <name type="scientific">Melastoma candidum</name>
    <dbReference type="NCBI Taxonomy" id="119954"/>
    <lineage>
        <taxon>Eukaryota</taxon>
        <taxon>Viridiplantae</taxon>
        <taxon>Streptophyta</taxon>
        <taxon>Embryophyta</taxon>
        <taxon>Tracheophyta</taxon>
        <taxon>Spermatophyta</taxon>
        <taxon>Magnoliopsida</taxon>
        <taxon>eudicotyledons</taxon>
        <taxon>Gunneridae</taxon>
        <taxon>Pentapetalae</taxon>
        <taxon>rosids</taxon>
        <taxon>malvids</taxon>
        <taxon>Myrtales</taxon>
        <taxon>Melastomataceae</taxon>
        <taxon>Melastomatoideae</taxon>
        <taxon>Melastomateae</taxon>
        <taxon>Melastoma</taxon>
    </lineage>
</organism>
<accession>A0ACB9M2Z1</accession>
<reference evidence="2" key="1">
    <citation type="journal article" date="2023" name="Front. Plant Sci.">
        <title>Chromosomal-level genome assembly of Melastoma candidum provides insights into trichome evolution.</title>
        <authorList>
            <person name="Zhong Y."/>
            <person name="Wu W."/>
            <person name="Sun C."/>
            <person name="Zou P."/>
            <person name="Liu Y."/>
            <person name="Dai S."/>
            <person name="Zhou R."/>
        </authorList>
    </citation>
    <scope>NUCLEOTIDE SEQUENCE [LARGE SCALE GENOMIC DNA]</scope>
</reference>
<sequence>MKPPQRSSRQPAKNYCGTDVSPQSPPEFFKVYIPAFHSHQLVSASVSLRRGASARGSHRFIVELGSPSAATV</sequence>
<name>A0ACB9M2Z1_9MYRT</name>
<evidence type="ECO:0000313" key="2">
    <source>
        <dbReference type="Proteomes" id="UP001057402"/>
    </source>
</evidence>